<dbReference type="RefSeq" id="XP_025373103.1">
    <property type="nucleotide sequence ID" value="XM_025510273.1"/>
</dbReference>
<organism evidence="1 2">
    <name type="scientific">Ceraceosorus guamensis</name>
    <dbReference type="NCBI Taxonomy" id="1522189"/>
    <lineage>
        <taxon>Eukaryota</taxon>
        <taxon>Fungi</taxon>
        <taxon>Dikarya</taxon>
        <taxon>Basidiomycota</taxon>
        <taxon>Ustilaginomycotina</taxon>
        <taxon>Exobasidiomycetes</taxon>
        <taxon>Ceraceosorales</taxon>
        <taxon>Ceraceosoraceae</taxon>
        <taxon>Ceraceosorus</taxon>
    </lineage>
</organism>
<dbReference type="EMBL" id="KZ819353">
    <property type="protein sequence ID" value="PWN45943.1"/>
    <property type="molecule type" value="Genomic_DNA"/>
</dbReference>
<sequence>MASKGFLRASHKRGGRCLTLLTRHPLTHNASQVKASATVSKSLNLEEAQLLRSLPGFISSSSSPPIGARRVANTNPKWSAQTFVTPSVNFWPCHPAQWRLVLFEATNTCSGQLYESVYREDQHYSMVAKALPPNISISLAFTKRRLTRCKGAHADTVSALLLRV</sequence>
<evidence type="ECO:0000313" key="1">
    <source>
        <dbReference type="EMBL" id="PWN45943.1"/>
    </source>
</evidence>
<dbReference type="InParanoid" id="A0A316WDP0"/>
<accession>A0A316WDP0</accession>
<dbReference type="AlphaFoldDB" id="A0A316WDP0"/>
<protein>
    <submittedName>
        <fullName evidence="1">Uncharacterized protein</fullName>
    </submittedName>
</protein>
<dbReference type="Proteomes" id="UP000245783">
    <property type="component" value="Unassembled WGS sequence"/>
</dbReference>
<reference evidence="1 2" key="1">
    <citation type="journal article" date="2018" name="Mol. Biol. Evol.">
        <title>Broad Genomic Sampling Reveals a Smut Pathogenic Ancestry of the Fungal Clade Ustilaginomycotina.</title>
        <authorList>
            <person name="Kijpornyongpan T."/>
            <person name="Mondo S.J."/>
            <person name="Barry K."/>
            <person name="Sandor L."/>
            <person name="Lee J."/>
            <person name="Lipzen A."/>
            <person name="Pangilinan J."/>
            <person name="LaButti K."/>
            <person name="Hainaut M."/>
            <person name="Henrissat B."/>
            <person name="Grigoriev I.V."/>
            <person name="Spatafora J.W."/>
            <person name="Aime M.C."/>
        </authorList>
    </citation>
    <scope>NUCLEOTIDE SEQUENCE [LARGE SCALE GENOMIC DNA]</scope>
    <source>
        <strain evidence="1 2">MCA 4658</strain>
    </source>
</reference>
<keyword evidence="2" id="KW-1185">Reference proteome</keyword>
<gene>
    <name evidence="1" type="ORF">IE81DRAFT_131270</name>
</gene>
<proteinExistence type="predicted"/>
<name>A0A316WDP0_9BASI</name>
<dbReference type="GeneID" id="37032143"/>
<evidence type="ECO:0000313" key="2">
    <source>
        <dbReference type="Proteomes" id="UP000245783"/>
    </source>
</evidence>